<dbReference type="GO" id="GO:0035556">
    <property type="term" value="P:intracellular signal transduction"/>
    <property type="evidence" value="ECO:0007669"/>
    <property type="project" value="TreeGrafter"/>
</dbReference>
<dbReference type="Proteomes" id="UP000335636">
    <property type="component" value="Unassembled WGS sequence"/>
</dbReference>
<keyword evidence="3" id="KW-0808">Transferase</keyword>
<dbReference type="SUPFAM" id="SSF56112">
    <property type="entry name" value="Protein kinase-like (PK-like)"/>
    <property type="match status" value="1"/>
</dbReference>
<feature type="binding site" evidence="9">
    <location>
        <position position="56"/>
    </location>
    <ligand>
        <name>ATP</name>
        <dbReference type="ChEBI" id="CHEBI:30616"/>
    </ligand>
</feature>
<keyword evidence="4 9" id="KW-0547">Nucleotide-binding</keyword>
<dbReference type="CDD" id="cd14003">
    <property type="entry name" value="STKc_AMPK-like"/>
    <property type="match status" value="1"/>
</dbReference>
<dbReference type="PROSITE" id="PS50011">
    <property type="entry name" value="PROTEIN_KINASE_DOM"/>
    <property type="match status" value="1"/>
</dbReference>
<feature type="region of interest" description="Disordered" evidence="11">
    <location>
        <begin position="407"/>
        <end position="436"/>
    </location>
</feature>
<dbReference type="GO" id="GO:0005634">
    <property type="term" value="C:nucleus"/>
    <property type="evidence" value="ECO:0007669"/>
    <property type="project" value="TreeGrafter"/>
</dbReference>
<dbReference type="SMART" id="SM00220">
    <property type="entry name" value="S_TKc"/>
    <property type="match status" value="1"/>
</dbReference>
<evidence type="ECO:0000256" key="9">
    <source>
        <dbReference type="PROSITE-ProRule" id="PRU10141"/>
    </source>
</evidence>
<dbReference type="GO" id="GO:0045719">
    <property type="term" value="P:negative regulation of glycogen biosynthetic process"/>
    <property type="evidence" value="ECO:0007669"/>
    <property type="project" value="TreeGrafter"/>
</dbReference>
<sequence>MQRESSESSVVAQGPSSCYESALTDHYRVLRTIGEGSFGQVVVARHLLSGTEVAVKVVPKIVENKAVLCERDWLMALEHRNMIKLFQVIETVHNLYLVMEHAGGGQLRRHIPKAGGIPEEKVRRVFREMVRVVYYCHEKGVVHLDLKPENFVVDARGHIKLIDFGLSTSFTPGQKLHDFRGTLQYCAPEIIQDKGFEGPPADVWSLGVTLYFMLTGTRPFRTSNTNELQKQILQGSYDLPPHLSKGACSLIQQILEVNPKQRPTLEQVMGHPWLRQGEDSSPRRRPSKPLPKRPDPAIMTIMVDMGYDPYTAWLSLAKRQFDEAMGTYLILQHQRSQGADCTLWVKPVRRVVGPRPGPVMDPPSVRPKKCSSEPALALLYEQQQPGEAKRAGQKGATHASVPAIPLCFLHTKTPPSQPSPPAGSWAPVADVPQAQP</sequence>
<name>A0A5E4CAC8_MARMO</name>
<evidence type="ECO:0000256" key="4">
    <source>
        <dbReference type="ARBA" id="ARBA00022741"/>
    </source>
</evidence>
<keyword evidence="2 10" id="KW-0723">Serine/threonine-protein kinase</keyword>
<dbReference type="PROSITE" id="PS00108">
    <property type="entry name" value="PROTEIN_KINASE_ST"/>
    <property type="match status" value="1"/>
</dbReference>
<keyword evidence="5" id="KW-0418">Kinase</keyword>
<comment type="catalytic activity">
    <reaction evidence="7">
        <text>L-threonyl-[protein] + ATP = O-phospho-L-threonyl-[protein] + ADP + H(+)</text>
        <dbReference type="Rhea" id="RHEA:46608"/>
        <dbReference type="Rhea" id="RHEA-COMP:11060"/>
        <dbReference type="Rhea" id="RHEA-COMP:11605"/>
        <dbReference type="ChEBI" id="CHEBI:15378"/>
        <dbReference type="ChEBI" id="CHEBI:30013"/>
        <dbReference type="ChEBI" id="CHEBI:30616"/>
        <dbReference type="ChEBI" id="CHEBI:61977"/>
        <dbReference type="ChEBI" id="CHEBI:456216"/>
        <dbReference type="EC" id="2.7.11.1"/>
    </reaction>
</comment>
<dbReference type="GO" id="GO:0004674">
    <property type="term" value="F:protein serine/threonine kinase activity"/>
    <property type="evidence" value="ECO:0007669"/>
    <property type="project" value="UniProtKB-KW"/>
</dbReference>
<dbReference type="InterPro" id="IPR000719">
    <property type="entry name" value="Prot_kinase_dom"/>
</dbReference>
<evidence type="ECO:0000313" key="13">
    <source>
        <dbReference type="EMBL" id="VTJ77792.1"/>
    </source>
</evidence>
<evidence type="ECO:0000256" key="2">
    <source>
        <dbReference type="ARBA" id="ARBA00022527"/>
    </source>
</evidence>
<dbReference type="EC" id="2.7.11.1" evidence="1"/>
<evidence type="ECO:0000313" key="14">
    <source>
        <dbReference type="Proteomes" id="UP000335636"/>
    </source>
</evidence>
<reference evidence="13" key="1">
    <citation type="submission" date="2019-04" db="EMBL/GenBank/DDBJ databases">
        <authorList>
            <person name="Alioto T."/>
            <person name="Alioto T."/>
        </authorList>
    </citation>
    <scope>NUCLEOTIDE SEQUENCE [LARGE SCALE GENOMIC DNA]</scope>
</reference>
<protein>
    <recommendedName>
        <fullName evidence="1">non-specific serine/threonine protein kinase</fullName>
        <ecNumber evidence="1">2.7.11.1</ecNumber>
    </recommendedName>
</protein>
<dbReference type="Pfam" id="PF00069">
    <property type="entry name" value="Pkinase"/>
    <property type="match status" value="1"/>
</dbReference>
<dbReference type="PANTHER" id="PTHR24346:SF85">
    <property type="entry name" value="RIKEN CDNA 1810024B03 GENE"/>
    <property type="match status" value="1"/>
</dbReference>
<evidence type="ECO:0000256" key="3">
    <source>
        <dbReference type="ARBA" id="ARBA00022679"/>
    </source>
</evidence>
<comment type="catalytic activity">
    <reaction evidence="8">
        <text>L-seryl-[protein] + ATP = O-phospho-L-seryl-[protein] + ADP + H(+)</text>
        <dbReference type="Rhea" id="RHEA:17989"/>
        <dbReference type="Rhea" id="RHEA-COMP:9863"/>
        <dbReference type="Rhea" id="RHEA-COMP:11604"/>
        <dbReference type="ChEBI" id="CHEBI:15378"/>
        <dbReference type="ChEBI" id="CHEBI:29999"/>
        <dbReference type="ChEBI" id="CHEBI:30616"/>
        <dbReference type="ChEBI" id="CHEBI:83421"/>
        <dbReference type="ChEBI" id="CHEBI:456216"/>
        <dbReference type="EC" id="2.7.11.1"/>
    </reaction>
</comment>
<evidence type="ECO:0000256" key="1">
    <source>
        <dbReference type="ARBA" id="ARBA00012513"/>
    </source>
</evidence>
<dbReference type="InterPro" id="IPR011009">
    <property type="entry name" value="Kinase-like_dom_sf"/>
</dbReference>
<feature type="domain" description="Protein kinase" evidence="12">
    <location>
        <begin position="27"/>
        <end position="274"/>
    </location>
</feature>
<organism evidence="13 14">
    <name type="scientific">Marmota monax</name>
    <name type="common">Woodchuck</name>
    <dbReference type="NCBI Taxonomy" id="9995"/>
    <lineage>
        <taxon>Eukaryota</taxon>
        <taxon>Metazoa</taxon>
        <taxon>Chordata</taxon>
        <taxon>Craniata</taxon>
        <taxon>Vertebrata</taxon>
        <taxon>Euteleostomi</taxon>
        <taxon>Mammalia</taxon>
        <taxon>Eutheria</taxon>
        <taxon>Euarchontoglires</taxon>
        <taxon>Glires</taxon>
        <taxon>Rodentia</taxon>
        <taxon>Sciuromorpha</taxon>
        <taxon>Sciuridae</taxon>
        <taxon>Xerinae</taxon>
        <taxon>Marmotini</taxon>
        <taxon>Marmota</taxon>
    </lineage>
</organism>
<evidence type="ECO:0000256" key="11">
    <source>
        <dbReference type="SAM" id="MobiDB-lite"/>
    </source>
</evidence>
<gene>
    <name evidence="13" type="ORF">MONAX_5E014525</name>
</gene>
<evidence type="ECO:0000256" key="6">
    <source>
        <dbReference type="ARBA" id="ARBA00022840"/>
    </source>
</evidence>
<feature type="region of interest" description="Disordered" evidence="11">
    <location>
        <begin position="267"/>
        <end position="295"/>
    </location>
</feature>
<evidence type="ECO:0000256" key="10">
    <source>
        <dbReference type="RuleBase" id="RU000304"/>
    </source>
</evidence>
<dbReference type="InterPro" id="IPR017441">
    <property type="entry name" value="Protein_kinase_ATP_BS"/>
</dbReference>
<dbReference type="InterPro" id="IPR008271">
    <property type="entry name" value="Ser/Thr_kinase_AS"/>
</dbReference>
<comment type="similarity">
    <text evidence="10">Belongs to the protein kinase superfamily.</text>
</comment>
<dbReference type="GO" id="GO:0005524">
    <property type="term" value="F:ATP binding"/>
    <property type="evidence" value="ECO:0007669"/>
    <property type="project" value="UniProtKB-UniRule"/>
</dbReference>
<dbReference type="EMBL" id="CABDUW010001000">
    <property type="protein sequence ID" value="VTJ77792.1"/>
    <property type="molecule type" value="Genomic_DNA"/>
</dbReference>
<evidence type="ECO:0000256" key="5">
    <source>
        <dbReference type="ARBA" id="ARBA00022777"/>
    </source>
</evidence>
<evidence type="ECO:0000256" key="8">
    <source>
        <dbReference type="ARBA" id="ARBA00048679"/>
    </source>
</evidence>
<dbReference type="FunFam" id="1.10.510.10:FF:000571">
    <property type="entry name" value="Maternal embryonic leucine zipper kinase"/>
    <property type="match status" value="1"/>
</dbReference>
<proteinExistence type="inferred from homology"/>
<dbReference type="FunFam" id="3.30.200.20:FF:000003">
    <property type="entry name" value="Non-specific serine/threonine protein kinase"/>
    <property type="match status" value="1"/>
</dbReference>
<evidence type="ECO:0000256" key="7">
    <source>
        <dbReference type="ARBA" id="ARBA00047899"/>
    </source>
</evidence>
<evidence type="ECO:0000259" key="12">
    <source>
        <dbReference type="PROSITE" id="PS50011"/>
    </source>
</evidence>
<dbReference type="GO" id="GO:0005829">
    <property type="term" value="C:cytosol"/>
    <property type="evidence" value="ECO:0007669"/>
    <property type="project" value="TreeGrafter"/>
</dbReference>
<comment type="caution">
    <text evidence="13">The sequence shown here is derived from an EMBL/GenBank/DDBJ whole genome shotgun (WGS) entry which is preliminary data.</text>
</comment>
<keyword evidence="14" id="KW-1185">Reference proteome</keyword>
<dbReference type="PROSITE" id="PS00107">
    <property type="entry name" value="PROTEIN_KINASE_ATP"/>
    <property type="match status" value="1"/>
</dbReference>
<dbReference type="PANTHER" id="PTHR24346">
    <property type="entry name" value="MAP/MICROTUBULE AFFINITY-REGULATING KINASE"/>
    <property type="match status" value="1"/>
</dbReference>
<dbReference type="AlphaFoldDB" id="A0A5E4CAC8"/>
<dbReference type="Gene3D" id="1.10.510.10">
    <property type="entry name" value="Transferase(Phosphotransferase) domain 1"/>
    <property type="match status" value="1"/>
</dbReference>
<keyword evidence="6 9" id="KW-0067">ATP-binding</keyword>
<accession>A0A5E4CAC8</accession>